<comment type="caution">
    <text evidence="1">The sequence shown here is derived from an EMBL/GenBank/DDBJ whole genome shotgun (WGS) entry which is preliminary data.</text>
</comment>
<organism evidence="1 2">
    <name type="scientific">Periconia digitata</name>
    <dbReference type="NCBI Taxonomy" id="1303443"/>
    <lineage>
        <taxon>Eukaryota</taxon>
        <taxon>Fungi</taxon>
        <taxon>Dikarya</taxon>
        <taxon>Ascomycota</taxon>
        <taxon>Pezizomycotina</taxon>
        <taxon>Dothideomycetes</taxon>
        <taxon>Pleosporomycetidae</taxon>
        <taxon>Pleosporales</taxon>
        <taxon>Massarineae</taxon>
        <taxon>Periconiaceae</taxon>
        <taxon>Periconia</taxon>
    </lineage>
</organism>
<proteinExistence type="predicted"/>
<reference evidence="1" key="1">
    <citation type="submission" date="2023-01" db="EMBL/GenBank/DDBJ databases">
        <authorList>
            <person name="Van Ghelder C."/>
            <person name="Rancurel C."/>
        </authorList>
    </citation>
    <scope>NUCLEOTIDE SEQUENCE</scope>
    <source>
        <strain evidence="1">CNCM I-4278</strain>
    </source>
</reference>
<sequence length="46" mass="5455">MLRNIWKNHSLPHPSSYYALITVPISLYRTIHAHPVTRPKKCWSKL</sequence>
<evidence type="ECO:0000313" key="2">
    <source>
        <dbReference type="Proteomes" id="UP001152607"/>
    </source>
</evidence>
<gene>
    <name evidence="1" type="ORF">PDIGIT_LOCUS2516</name>
</gene>
<accession>A0A9W4XF21</accession>
<protein>
    <submittedName>
        <fullName evidence="1">Uncharacterized protein</fullName>
    </submittedName>
</protein>
<dbReference type="AlphaFoldDB" id="A0A9W4XF21"/>
<evidence type="ECO:0000313" key="1">
    <source>
        <dbReference type="EMBL" id="CAI6292625.1"/>
    </source>
</evidence>
<keyword evidence="2" id="KW-1185">Reference proteome</keyword>
<name>A0A9W4XF21_9PLEO</name>
<dbReference type="Proteomes" id="UP001152607">
    <property type="component" value="Unassembled WGS sequence"/>
</dbReference>
<dbReference type="EMBL" id="CAOQHR010000002">
    <property type="protein sequence ID" value="CAI6292625.1"/>
    <property type="molecule type" value="Genomic_DNA"/>
</dbReference>